<protein>
    <recommendedName>
        <fullName evidence="4">Secreted protein</fullName>
    </recommendedName>
</protein>
<name>A0A1W0A3Q9_9STRA</name>
<dbReference type="AlphaFoldDB" id="A0A1W0A3Q9"/>
<dbReference type="Proteomes" id="UP000243217">
    <property type="component" value="Unassembled WGS sequence"/>
</dbReference>
<proteinExistence type="predicted"/>
<comment type="caution">
    <text evidence="2">The sequence shown here is derived from an EMBL/GenBank/DDBJ whole genome shotgun (WGS) entry which is preliminary data.</text>
</comment>
<gene>
    <name evidence="2" type="ORF">THRCLA_20761</name>
</gene>
<dbReference type="OrthoDB" id="10361519at2759"/>
<evidence type="ECO:0000256" key="1">
    <source>
        <dbReference type="SAM" id="SignalP"/>
    </source>
</evidence>
<sequence length="72" mass="7817">MLVLVFSVAVAADNCGGIEERPPTAHLQVLSYNVVYEMKPEDDATQFGILVGGPSRVIPIAKKLRANYENSL</sequence>
<organism evidence="2 3">
    <name type="scientific">Thraustotheca clavata</name>
    <dbReference type="NCBI Taxonomy" id="74557"/>
    <lineage>
        <taxon>Eukaryota</taxon>
        <taxon>Sar</taxon>
        <taxon>Stramenopiles</taxon>
        <taxon>Oomycota</taxon>
        <taxon>Saprolegniomycetes</taxon>
        <taxon>Saprolegniales</taxon>
        <taxon>Achlyaceae</taxon>
        <taxon>Thraustotheca</taxon>
    </lineage>
</organism>
<feature type="non-terminal residue" evidence="2">
    <location>
        <position position="72"/>
    </location>
</feature>
<dbReference type="STRING" id="74557.A0A1W0A3Q9"/>
<dbReference type="EMBL" id="JNBS01000532">
    <property type="protein sequence ID" value="OQS04914.1"/>
    <property type="molecule type" value="Genomic_DNA"/>
</dbReference>
<reference evidence="2 3" key="1">
    <citation type="journal article" date="2014" name="Genome Biol. Evol.">
        <title>The secreted proteins of Achlya hypogyna and Thraustotheca clavata identify the ancestral oomycete secretome and reveal gene acquisitions by horizontal gene transfer.</title>
        <authorList>
            <person name="Misner I."/>
            <person name="Blouin N."/>
            <person name="Leonard G."/>
            <person name="Richards T.A."/>
            <person name="Lane C.E."/>
        </authorList>
    </citation>
    <scope>NUCLEOTIDE SEQUENCE [LARGE SCALE GENOMIC DNA]</scope>
    <source>
        <strain evidence="2 3">ATCC 34112</strain>
    </source>
</reference>
<evidence type="ECO:0008006" key="4">
    <source>
        <dbReference type="Google" id="ProtNLM"/>
    </source>
</evidence>
<keyword evidence="3" id="KW-1185">Reference proteome</keyword>
<accession>A0A1W0A3Q9</accession>
<evidence type="ECO:0000313" key="3">
    <source>
        <dbReference type="Proteomes" id="UP000243217"/>
    </source>
</evidence>
<feature type="signal peptide" evidence="1">
    <location>
        <begin position="1"/>
        <end position="17"/>
    </location>
</feature>
<keyword evidence="1" id="KW-0732">Signal</keyword>
<feature type="chain" id="PRO_5012709453" description="Secreted protein" evidence="1">
    <location>
        <begin position="18"/>
        <end position="72"/>
    </location>
</feature>
<evidence type="ECO:0000313" key="2">
    <source>
        <dbReference type="EMBL" id="OQS04914.1"/>
    </source>
</evidence>